<protein>
    <recommendedName>
        <fullName evidence="7">HSF-type DNA-binding domain-containing protein</fullName>
    </recommendedName>
</protein>
<dbReference type="SUPFAM" id="SSF46785">
    <property type="entry name" value="Winged helix' DNA-binding domain"/>
    <property type="match status" value="1"/>
</dbReference>
<evidence type="ECO:0000256" key="2">
    <source>
        <dbReference type="ARBA" id="ARBA00006403"/>
    </source>
</evidence>
<feature type="region of interest" description="Disordered" evidence="6">
    <location>
        <begin position="170"/>
        <end position="219"/>
    </location>
</feature>
<dbReference type="PROSITE" id="PS00434">
    <property type="entry name" value="HSF_DOMAIN"/>
    <property type="match status" value="1"/>
</dbReference>
<dbReference type="GO" id="GO:0003700">
    <property type="term" value="F:DNA-binding transcription factor activity"/>
    <property type="evidence" value="ECO:0007669"/>
    <property type="project" value="InterPro"/>
</dbReference>
<dbReference type="eggNOG" id="KOG0627">
    <property type="taxonomic scope" value="Eukaryota"/>
</dbReference>
<dbReference type="OrthoDB" id="60033at2759"/>
<dbReference type="KEGG" id="cten:18249729"/>
<reference evidence="8 9" key="1">
    <citation type="journal article" date="2011" name="Proc. Natl. Acad. Sci. U.S.A.">
        <title>Comparative genomics of xylose-fermenting fungi for enhanced biofuel production.</title>
        <authorList>
            <person name="Wohlbach D.J."/>
            <person name="Kuo A."/>
            <person name="Sato T.K."/>
            <person name="Potts K.M."/>
            <person name="Salamov A.A."/>
            <person name="LaButti K.M."/>
            <person name="Sun H."/>
            <person name="Clum A."/>
            <person name="Pangilinan J.L."/>
            <person name="Lindquist E.A."/>
            <person name="Lucas S."/>
            <person name="Lapidus A."/>
            <person name="Jin M."/>
            <person name="Gunawan C."/>
            <person name="Balan V."/>
            <person name="Dale B.E."/>
            <person name="Jeffries T.W."/>
            <person name="Zinkel R."/>
            <person name="Barry K.W."/>
            <person name="Grigoriev I.V."/>
            <person name="Gasch A.P."/>
        </authorList>
    </citation>
    <scope>NUCLEOTIDE SEQUENCE [LARGE SCALE GENOMIC DNA]</scope>
    <source>
        <strain evidence="9">ATCC 10573 / BCRC 21748 / CBS 615 / JCM 9827 / NBRC 10315 / NRRL Y-1498 / VKM Y-70</strain>
    </source>
</reference>
<dbReference type="Gene3D" id="1.10.10.10">
    <property type="entry name" value="Winged helix-like DNA-binding domain superfamily/Winged helix DNA-binding domain"/>
    <property type="match status" value="1"/>
</dbReference>
<dbReference type="GeneID" id="18249729"/>
<dbReference type="Pfam" id="PF00447">
    <property type="entry name" value="HSF_DNA-bind"/>
    <property type="match status" value="1"/>
</dbReference>
<comment type="subcellular location">
    <subcellularLocation>
        <location evidence="1">Nucleus</location>
    </subcellularLocation>
</comment>
<feature type="compositionally biased region" description="Low complexity" evidence="6">
    <location>
        <begin position="194"/>
        <end position="213"/>
    </location>
</feature>
<feature type="region of interest" description="Disordered" evidence="6">
    <location>
        <begin position="67"/>
        <end position="86"/>
    </location>
</feature>
<dbReference type="HOGENOM" id="CLU_1264223_0_0_1"/>
<gene>
    <name evidence="8" type="ORF">CANTEDRAFT_133619</name>
</gene>
<dbReference type="PANTHER" id="PTHR10015">
    <property type="entry name" value="HEAT SHOCK TRANSCRIPTION FACTOR"/>
    <property type="match status" value="1"/>
</dbReference>
<sequence>LPGQDFSKVLTNYFKHGNIASFVRQLHMYGFHKVNDNNTDNSVWEFKHSSGKFRKDDEDSLVYIKRRSSSNTKNGQPPAASHAPDHGMVYQQPAVYPYYYNEYMVPVQYVPYNVNYPAVYSPQYQMVQPPVYYGAPQGSHQAPVHQVPPRAYSDPQPAVGVQMLVPGAAPTRPEMAEPMPRTAHTSPKAIYHRPSNTSPHTVSTTPHSQQLHSQHSHPH</sequence>
<dbReference type="Proteomes" id="UP000000707">
    <property type="component" value="Unassembled WGS sequence"/>
</dbReference>
<dbReference type="InterPro" id="IPR036388">
    <property type="entry name" value="WH-like_DNA-bd_sf"/>
</dbReference>
<evidence type="ECO:0000256" key="3">
    <source>
        <dbReference type="ARBA" id="ARBA00023125"/>
    </source>
</evidence>
<dbReference type="GO" id="GO:0043565">
    <property type="term" value="F:sequence-specific DNA binding"/>
    <property type="evidence" value="ECO:0007669"/>
    <property type="project" value="InterPro"/>
</dbReference>
<dbReference type="GO" id="GO:0005634">
    <property type="term" value="C:nucleus"/>
    <property type="evidence" value="ECO:0007669"/>
    <property type="project" value="UniProtKB-SubCell"/>
</dbReference>
<evidence type="ECO:0000256" key="1">
    <source>
        <dbReference type="ARBA" id="ARBA00004123"/>
    </source>
</evidence>
<name>G3B050_CANTC</name>
<dbReference type="InterPro" id="IPR000232">
    <property type="entry name" value="HSF_DNA-bd"/>
</dbReference>
<keyword evidence="9" id="KW-1185">Reference proteome</keyword>
<feature type="domain" description="HSF-type DNA-binding" evidence="7">
    <location>
        <begin position="10"/>
        <end position="34"/>
    </location>
</feature>
<dbReference type="AlphaFoldDB" id="G3B050"/>
<dbReference type="InterPro" id="IPR036390">
    <property type="entry name" value="WH_DNA-bd_sf"/>
</dbReference>
<feature type="non-terminal residue" evidence="8">
    <location>
        <position position="219"/>
    </location>
</feature>
<evidence type="ECO:0000256" key="6">
    <source>
        <dbReference type="SAM" id="MobiDB-lite"/>
    </source>
</evidence>
<evidence type="ECO:0000313" key="8">
    <source>
        <dbReference type="EMBL" id="EGV65319.1"/>
    </source>
</evidence>
<comment type="similarity">
    <text evidence="2 5">Belongs to the HSF family.</text>
</comment>
<evidence type="ECO:0000256" key="5">
    <source>
        <dbReference type="RuleBase" id="RU004020"/>
    </source>
</evidence>
<keyword evidence="4" id="KW-0539">Nucleus</keyword>
<evidence type="ECO:0000259" key="7">
    <source>
        <dbReference type="PROSITE" id="PS00434"/>
    </source>
</evidence>
<evidence type="ECO:0000313" key="9">
    <source>
        <dbReference type="Proteomes" id="UP000000707"/>
    </source>
</evidence>
<dbReference type="EMBL" id="GL996514">
    <property type="protein sequence ID" value="EGV65319.1"/>
    <property type="molecule type" value="Genomic_DNA"/>
</dbReference>
<dbReference type="STRING" id="590646.G3B050"/>
<feature type="non-terminal residue" evidence="8">
    <location>
        <position position="1"/>
    </location>
</feature>
<dbReference type="SMART" id="SM00415">
    <property type="entry name" value="HSF"/>
    <property type="match status" value="1"/>
</dbReference>
<proteinExistence type="inferred from homology"/>
<dbReference type="PANTHER" id="PTHR10015:SF427">
    <property type="entry name" value="HEAT SHOCK FACTOR PROTEIN"/>
    <property type="match status" value="1"/>
</dbReference>
<evidence type="ECO:0000256" key="4">
    <source>
        <dbReference type="ARBA" id="ARBA00023242"/>
    </source>
</evidence>
<keyword evidence="3" id="KW-0238">DNA-binding</keyword>
<accession>G3B050</accession>
<organism evidence="9">
    <name type="scientific">Candida tenuis (strain ATCC 10573 / BCRC 21748 / CBS 615 / JCM 9827 / NBRC 10315 / NRRL Y-1498 / VKM Y-70)</name>
    <name type="common">Yeast</name>
    <name type="synonym">Yamadazyma tenuis</name>
    <dbReference type="NCBI Taxonomy" id="590646"/>
    <lineage>
        <taxon>Eukaryota</taxon>
        <taxon>Fungi</taxon>
        <taxon>Dikarya</taxon>
        <taxon>Ascomycota</taxon>
        <taxon>Saccharomycotina</taxon>
        <taxon>Pichiomycetes</taxon>
        <taxon>Debaryomycetaceae</taxon>
        <taxon>Yamadazyma</taxon>
    </lineage>
</organism>
<dbReference type="PRINTS" id="PR00056">
    <property type="entry name" value="HSFDOMAIN"/>
</dbReference>